<sequence>HILSDQWDVILECKVCRNQFRGMANFTCHQPYCKIYYPEPSQRLSDEATSSTSLPTASVKNKKIRIVEKPLEKRDVPVEGQTSRRSLVFKPAINYTESIQEVFKNIQKDLANGNSMRLVNSVKLVFQSFNGANINEDVEISGRKPECTKC</sequence>
<dbReference type="Proteomes" id="UP001187531">
    <property type="component" value="Unassembled WGS sequence"/>
</dbReference>
<name>A0AA88I8Z3_ARTSF</name>
<protein>
    <submittedName>
        <fullName evidence="1">Uncharacterized protein</fullName>
    </submittedName>
</protein>
<keyword evidence="2" id="KW-1185">Reference proteome</keyword>
<accession>A0AA88I8Z3</accession>
<dbReference type="EMBL" id="JAVRJZ010000004">
    <property type="protein sequence ID" value="KAK2723528.1"/>
    <property type="molecule type" value="Genomic_DNA"/>
</dbReference>
<organism evidence="1 2">
    <name type="scientific">Artemia franciscana</name>
    <name type="common">Brine shrimp</name>
    <name type="synonym">Artemia sanfranciscana</name>
    <dbReference type="NCBI Taxonomy" id="6661"/>
    <lineage>
        <taxon>Eukaryota</taxon>
        <taxon>Metazoa</taxon>
        <taxon>Ecdysozoa</taxon>
        <taxon>Arthropoda</taxon>
        <taxon>Crustacea</taxon>
        <taxon>Branchiopoda</taxon>
        <taxon>Anostraca</taxon>
        <taxon>Artemiidae</taxon>
        <taxon>Artemia</taxon>
    </lineage>
</organism>
<gene>
    <name evidence="1" type="ORF">QYM36_002011</name>
</gene>
<evidence type="ECO:0000313" key="2">
    <source>
        <dbReference type="Proteomes" id="UP001187531"/>
    </source>
</evidence>
<proteinExistence type="predicted"/>
<feature type="non-terminal residue" evidence="1">
    <location>
        <position position="150"/>
    </location>
</feature>
<comment type="caution">
    <text evidence="1">The sequence shown here is derived from an EMBL/GenBank/DDBJ whole genome shotgun (WGS) entry which is preliminary data.</text>
</comment>
<evidence type="ECO:0000313" key="1">
    <source>
        <dbReference type="EMBL" id="KAK2723528.1"/>
    </source>
</evidence>
<reference evidence="1" key="1">
    <citation type="submission" date="2023-07" db="EMBL/GenBank/DDBJ databases">
        <title>Chromosome-level genome assembly of Artemia franciscana.</title>
        <authorList>
            <person name="Jo E."/>
        </authorList>
    </citation>
    <scope>NUCLEOTIDE SEQUENCE</scope>
    <source>
        <tissue evidence="1">Whole body</tissue>
    </source>
</reference>
<dbReference type="AlphaFoldDB" id="A0AA88I8Z3"/>